<dbReference type="RefSeq" id="XP_013401646.1">
    <property type="nucleotide sequence ID" value="XM_013546192.1"/>
</dbReference>
<protein>
    <submittedName>
        <fullName evidence="2">Uncharacterized protein LOC106167402</fullName>
    </submittedName>
</protein>
<keyword evidence="1" id="KW-1185">Reference proteome</keyword>
<dbReference type="Proteomes" id="UP000085678">
    <property type="component" value="Unplaced"/>
</dbReference>
<dbReference type="InParanoid" id="A0A1S3IUN7"/>
<evidence type="ECO:0000313" key="2">
    <source>
        <dbReference type="RefSeq" id="XP_013401646.1"/>
    </source>
</evidence>
<name>A0A1S3IUN7_LINAN</name>
<dbReference type="KEGG" id="lak:106167402"/>
<dbReference type="AlphaFoldDB" id="A0A1S3IUN7"/>
<dbReference type="OrthoDB" id="6038787at2759"/>
<gene>
    <name evidence="2" type="primary">LOC106167402</name>
</gene>
<dbReference type="GeneID" id="106167402"/>
<organism evidence="1 2">
    <name type="scientific">Lingula anatina</name>
    <name type="common">Brachiopod</name>
    <name type="synonym">Lingula unguis</name>
    <dbReference type="NCBI Taxonomy" id="7574"/>
    <lineage>
        <taxon>Eukaryota</taxon>
        <taxon>Metazoa</taxon>
        <taxon>Spiralia</taxon>
        <taxon>Lophotrochozoa</taxon>
        <taxon>Brachiopoda</taxon>
        <taxon>Linguliformea</taxon>
        <taxon>Lingulata</taxon>
        <taxon>Lingulida</taxon>
        <taxon>Linguloidea</taxon>
        <taxon>Lingulidae</taxon>
        <taxon>Lingula</taxon>
    </lineage>
</organism>
<reference evidence="2" key="1">
    <citation type="submission" date="2025-08" db="UniProtKB">
        <authorList>
            <consortium name="RefSeq"/>
        </authorList>
    </citation>
    <scope>IDENTIFICATION</scope>
    <source>
        <tissue evidence="2">Gonads</tissue>
    </source>
</reference>
<sequence>MAAQTVYNTNQLKYPYWTNVPPNVPKYPMPPDMFRREVPEKYTRPLGRQSYQNWQDKWYDNGFPLSRDVKEELRKVDPREPGQRPWMYQPGTCNLRRWSRSGADWPMSEKDYFFNGCTEGEATRARGMNRIWTTTHEPNLYPYSNFMTSTYRKPVYSIYGHLQRRPVYGVTHQHNRHGNMPFEDYY</sequence>
<accession>A0A1S3IUN7</accession>
<proteinExistence type="predicted"/>
<evidence type="ECO:0000313" key="1">
    <source>
        <dbReference type="Proteomes" id="UP000085678"/>
    </source>
</evidence>